<evidence type="ECO:0000256" key="1">
    <source>
        <dbReference type="ARBA" id="ARBA00006765"/>
    </source>
</evidence>
<evidence type="ECO:0000256" key="2">
    <source>
        <dbReference type="SAM" id="MobiDB-lite"/>
    </source>
</evidence>
<dbReference type="GO" id="GO:0004497">
    <property type="term" value="F:monooxygenase activity"/>
    <property type="evidence" value="ECO:0007669"/>
    <property type="project" value="TreeGrafter"/>
</dbReference>
<protein>
    <submittedName>
        <fullName evidence="4">SPOSA6832_03559-mRNA-1:cds</fullName>
    </submittedName>
</protein>
<evidence type="ECO:0000313" key="4">
    <source>
        <dbReference type="EMBL" id="CEQ41807.1"/>
    </source>
</evidence>
<comment type="similarity">
    <text evidence="1">Belongs to the caleosin family.</text>
</comment>
<name>A0A0D6EP22_SPOSA</name>
<dbReference type="PANTHER" id="PTHR31495:SF0">
    <property type="entry name" value="BINDING PROTEIN CALEOSIN, PUTATIVE (AFU_ORTHOLOGUE AFUA_5G13750)-RELATED"/>
    <property type="match status" value="1"/>
</dbReference>
<organism evidence="4 5">
    <name type="scientific">Sporidiobolus salmonicolor</name>
    <name type="common">Yeast-like fungus</name>
    <name type="synonym">Sporobolomyces salmonicolor</name>
    <dbReference type="NCBI Taxonomy" id="5005"/>
    <lineage>
        <taxon>Eukaryota</taxon>
        <taxon>Fungi</taxon>
        <taxon>Dikarya</taxon>
        <taxon>Basidiomycota</taxon>
        <taxon>Pucciniomycotina</taxon>
        <taxon>Microbotryomycetes</taxon>
        <taxon>Sporidiobolales</taxon>
        <taxon>Sporidiobolaceae</taxon>
        <taxon>Sporobolomyces</taxon>
    </lineage>
</organism>
<dbReference type="AlphaFoldDB" id="A0A0D6EP22"/>
<gene>
    <name evidence="4" type="primary">SPOSA6832_03559</name>
</gene>
<dbReference type="EMBL" id="CENE01000017">
    <property type="protein sequence ID" value="CEQ41807.1"/>
    <property type="molecule type" value="Genomic_DNA"/>
</dbReference>
<reference evidence="5" key="1">
    <citation type="submission" date="2015-02" db="EMBL/GenBank/DDBJ databases">
        <authorList>
            <person name="Gon?alves P."/>
        </authorList>
    </citation>
    <scope>NUCLEOTIDE SEQUENCE [LARGE SCALE GENOMIC DNA]</scope>
</reference>
<proteinExistence type="inferred from homology"/>
<dbReference type="Pfam" id="PF05042">
    <property type="entry name" value="Caleosin"/>
    <property type="match status" value="2"/>
</dbReference>
<evidence type="ECO:0000313" key="5">
    <source>
        <dbReference type="Proteomes" id="UP000243876"/>
    </source>
</evidence>
<accession>A0A0D6EP22</accession>
<dbReference type="OrthoDB" id="640742at2759"/>
<dbReference type="PANTHER" id="PTHR31495">
    <property type="entry name" value="PEROXYGENASE 3-RELATED"/>
    <property type="match status" value="1"/>
</dbReference>
<feature type="region of interest" description="Disordered" evidence="2">
    <location>
        <begin position="1"/>
        <end position="82"/>
    </location>
</feature>
<feature type="compositionally biased region" description="Polar residues" evidence="2">
    <location>
        <begin position="22"/>
        <end position="32"/>
    </location>
</feature>
<dbReference type="GO" id="GO:0005509">
    <property type="term" value="F:calcium ion binding"/>
    <property type="evidence" value="ECO:0007669"/>
    <property type="project" value="TreeGrafter"/>
</dbReference>
<evidence type="ECO:0000256" key="3">
    <source>
        <dbReference type="SAM" id="Phobius"/>
    </source>
</evidence>
<sequence>MASYAAVTAAWAPDEPQPQPNPTFLDSVQPANQPLDAQALKEFKPSIELTPPVTPPGEKDQEEAEGRRNRNAPGGKVEDDEVPGAKFDHVIKGMDVMERRRVPDDLETKLAKPYMARANIAATVDHPNGTTVGGWAEKHKDQSVLRQHVDFFLRPEANGILWPIDTWIGFRRLGYSFFWCTFAMTVIHVFFSWFTSSSWIPDPFLRVNTNNGHRAKHGSDTGGRFVPAKFEEIFAKFDEGDKGGLTFTEGVKMVHALRTAVDPIGAFFTSRETRSGRSWLTLLRFCPKTGWGAAGFEWASTYFLVWPQDGVVDKESIRCVFDGSIFYVVAARERQRARALALARKQMTWGRWLADSIPGPWRLWTRGWRKENKADGLEWKFD</sequence>
<keyword evidence="3" id="KW-1133">Transmembrane helix</keyword>
<keyword evidence="3" id="KW-0472">Membrane</keyword>
<dbReference type="Proteomes" id="UP000243876">
    <property type="component" value="Unassembled WGS sequence"/>
</dbReference>
<keyword evidence="3" id="KW-0812">Transmembrane</keyword>
<dbReference type="InterPro" id="IPR007736">
    <property type="entry name" value="Caleosin-related"/>
</dbReference>
<feature type="transmembrane region" description="Helical" evidence="3">
    <location>
        <begin position="173"/>
        <end position="194"/>
    </location>
</feature>
<keyword evidence="5" id="KW-1185">Reference proteome</keyword>